<evidence type="ECO:0000256" key="4">
    <source>
        <dbReference type="ARBA" id="ARBA00023015"/>
    </source>
</evidence>
<evidence type="ECO:0000256" key="8">
    <source>
        <dbReference type="ARBA" id="ARBA00023242"/>
    </source>
</evidence>
<evidence type="ECO:0000256" key="9">
    <source>
        <dbReference type="ARBA" id="ARBA00031964"/>
    </source>
</evidence>
<dbReference type="AlphaFoldDB" id="K1PTE8"/>
<reference evidence="12" key="1">
    <citation type="journal article" date="2012" name="Nature">
        <title>The oyster genome reveals stress adaptation and complexity of shell formation.</title>
        <authorList>
            <person name="Zhang G."/>
            <person name="Fang X."/>
            <person name="Guo X."/>
            <person name="Li L."/>
            <person name="Luo R."/>
            <person name="Xu F."/>
            <person name="Yang P."/>
            <person name="Zhang L."/>
            <person name="Wang X."/>
            <person name="Qi H."/>
            <person name="Xiong Z."/>
            <person name="Que H."/>
            <person name="Xie Y."/>
            <person name="Holland P.W."/>
            <person name="Paps J."/>
            <person name="Zhu Y."/>
            <person name="Wu F."/>
            <person name="Chen Y."/>
            <person name="Wang J."/>
            <person name="Peng C."/>
            <person name="Meng J."/>
            <person name="Yang L."/>
            <person name="Liu J."/>
            <person name="Wen B."/>
            <person name="Zhang N."/>
            <person name="Huang Z."/>
            <person name="Zhu Q."/>
            <person name="Feng Y."/>
            <person name="Mount A."/>
            <person name="Hedgecock D."/>
            <person name="Xu Z."/>
            <person name="Liu Y."/>
            <person name="Domazet-Loso T."/>
            <person name="Du Y."/>
            <person name="Sun X."/>
            <person name="Zhang S."/>
            <person name="Liu B."/>
            <person name="Cheng P."/>
            <person name="Jiang X."/>
            <person name="Li J."/>
            <person name="Fan D."/>
            <person name="Wang W."/>
            <person name="Fu W."/>
            <person name="Wang T."/>
            <person name="Wang B."/>
            <person name="Zhang J."/>
            <person name="Peng Z."/>
            <person name="Li Y."/>
            <person name="Li N."/>
            <person name="Wang J."/>
            <person name="Chen M."/>
            <person name="He Y."/>
            <person name="Tan F."/>
            <person name="Song X."/>
            <person name="Zheng Q."/>
            <person name="Huang R."/>
            <person name="Yang H."/>
            <person name="Du X."/>
            <person name="Chen L."/>
            <person name="Yang M."/>
            <person name="Gaffney P.M."/>
            <person name="Wang S."/>
            <person name="Luo L."/>
            <person name="She Z."/>
            <person name="Ming Y."/>
            <person name="Huang W."/>
            <person name="Zhang S."/>
            <person name="Huang B."/>
            <person name="Zhang Y."/>
            <person name="Qu T."/>
            <person name="Ni P."/>
            <person name="Miao G."/>
            <person name="Wang J."/>
            <person name="Wang Q."/>
            <person name="Steinberg C.E."/>
            <person name="Wang H."/>
            <person name="Li N."/>
            <person name="Qian L."/>
            <person name="Zhang G."/>
            <person name="Li Y."/>
            <person name="Yang H."/>
            <person name="Liu X."/>
            <person name="Wang J."/>
            <person name="Yin Y."/>
            <person name="Wang J."/>
        </authorList>
    </citation>
    <scope>NUCLEOTIDE SEQUENCE [LARGE SCALE GENOMIC DNA]</scope>
    <source>
        <strain evidence="12">05x7-T-G4-1.051#20</strain>
    </source>
</reference>
<evidence type="ECO:0000256" key="6">
    <source>
        <dbReference type="ARBA" id="ARBA00023159"/>
    </source>
</evidence>
<sequence>MNPLHTCKLSDSLTFHLDRKETNKQYEPKCSSNEKGQKMAAVKDVKPQSPHLIDELEESFQNCIESLTSQEYFNVQDYDEVKTGMELSLQKFLELARQTEAFFLKKRLILSKQKPEQFIKDETEDLRAELERKDIMIKKHQERLQKWQAMLNSVNKGSFYSSQAQQQMSGPSGGQQYNPHAVPPGPFTGSGGMPGQTHMGLSSSAMSGGQFSQTLPQQSPHMMMSRQGPTPHQQQPPPYNTQGPLQYLEQSMSNIGQSLSRP</sequence>
<evidence type="ECO:0000256" key="5">
    <source>
        <dbReference type="ARBA" id="ARBA00023054"/>
    </source>
</evidence>
<dbReference type="PANTHER" id="PTHR13512">
    <property type="entry name" value="MEDIATOR COMPLEX SUBUNIT 28"/>
    <property type="match status" value="1"/>
</dbReference>
<accession>K1PTE8</accession>
<dbReference type="Pfam" id="PF11594">
    <property type="entry name" value="Med28"/>
    <property type="match status" value="1"/>
</dbReference>
<keyword evidence="4" id="KW-0805">Transcription regulation</keyword>
<evidence type="ECO:0000256" key="7">
    <source>
        <dbReference type="ARBA" id="ARBA00023163"/>
    </source>
</evidence>
<comment type="similarity">
    <text evidence="2">Belongs to the Mediator complex subunit 28 family.</text>
</comment>
<feature type="compositionally biased region" description="Polar residues" evidence="11">
    <location>
        <begin position="199"/>
        <end position="220"/>
    </location>
</feature>
<evidence type="ECO:0000256" key="1">
    <source>
        <dbReference type="ARBA" id="ARBA00004123"/>
    </source>
</evidence>
<dbReference type="InterPro" id="IPR021640">
    <property type="entry name" value="Mediator_Med28"/>
</dbReference>
<evidence type="ECO:0000313" key="12">
    <source>
        <dbReference type="EMBL" id="EKC22144.1"/>
    </source>
</evidence>
<keyword evidence="6" id="KW-0010">Activator</keyword>
<dbReference type="GO" id="GO:0016592">
    <property type="term" value="C:mediator complex"/>
    <property type="evidence" value="ECO:0007669"/>
    <property type="project" value="TreeGrafter"/>
</dbReference>
<keyword evidence="8" id="KW-0539">Nucleus</keyword>
<feature type="region of interest" description="Disordered" evidence="11">
    <location>
        <begin position="160"/>
        <end position="262"/>
    </location>
</feature>
<dbReference type="EMBL" id="JH818242">
    <property type="protein sequence ID" value="EKC22144.1"/>
    <property type="molecule type" value="Genomic_DNA"/>
</dbReference>
<dbReference type="InParanoid" id="K1PTE8"/>
<name>K1PTE8_MAGGI</name>
<dbReference type="PANTHER" id="PTHR13512:SF2">
    <property type="entry name" value="MEDIATOR OF RNA POLYMERASE II TRANSCRIPTION SUBUNIT 28"/>
    <property type="match status" value="1"/>
</dbReference>
<comment type="subcellular location">
    <subcellularLocation>
        <location evidence="1">Nucleus</location>
    </subcellularLocation>
</comment>
<feature type="coiled-coil region" evidence="10">
    <location>
        <begin position="123"/>
        <end position="150"/>
    </location>
</feature>
<dbReference type="HOGENOM" id="CLU_088358_0_0_1"/>
<organism evidence="12">
    <name type="scientific">Magallana gigas</name>
    <name type="common">Pacific oyster</name>
    <name type="synonym">Crassostrea gigas</name>
    <dbReference type="NCBI Taxonomy" id="29159"/>
    <lineage>
        <taxon>Eukaryota</taxon>
        <taxon>Metazoa</taxon>
        <taxon>Spiralia</taxon>
        <taxon>Lophotrochozoa</taxon>
        <taxon>Mollusca</taxon>
        <taxon>Bivalvia</taxon>
        <taxon>Autobranchia</taxon>
        <taxon>Pteriomorphia</taxon>
        <taxon>Ostreida</taxon>
        <taxon>Ostreoidea</taxon>
        <taxon>Ostreidae</taxon>
        <taxon>Magallana</taxon>
    </lineage>
</organism>
<evidence type="ECO:0000256" key="2">
    <source>
        <dbReference type="ARBA" id="ARBA00005571"/>
    </source>
</evidence>
<keyword evidence="5 10" id="KW-0175">Coiled coil</keyword>
<evidence type="ECO:0000256" key="10">
    <source>
        <dbReference type="SAM" id="Coils"/>
    </source>
</evidence>
<evidence type="ECO:0000256" key="11">
    <source>
        <dbReference type="SAM" id="MobiDB-lite"/>
    </source>
</evidence>
<protein>
    <recommendedName>
        <fullName evidence="3">Mediator of RNA polymerase II transcription subunit 28</fullName>
    </recommendedName>
    <alternativeName>
        <fullName evidence="9">Mediator complex subunit 28</fullName>
    </alternativeName>
</protein>
<gene>
    <name evidence="12" type="ORF">CGI_10002726</name>
</gene>
<proteinExistence type="inferred from homology"/>
<feature type="compositionally biased region" description="Low complexity" evidence="11">
    <location>
        <begin position="161"/>
        <end position="176"/>
    </location>
</feature>
<keyword evidence="7" id="KW-0804">Transcription</keyword>
<feature type="compositionally biased region" description="Polar residues" evidence="11">
    <location>
        <begin position="248"/>
        <end position="262"/>
    </location>
</feature>
<evidence type="ECO:0000256" key="3">
    <source>
        <dbReference type="ARBA" id="ARBA00019683"/>
    </source>
</evidence>